<dbReference type="GO" id="GO:0009425">
    <property type="term" value="C:bacterial-type flagellum basal body"/>
    <property type="evidence" value="ECO:0007669"/>
    <property type="project" value="InterPro"/>
</dbReference>
<sequence length="162" mass="17161">MADDATQQPPTASKRGAKVLSALAILAALGAGTAGFAVAWFERIPFSGHSDHAASASAHQPLPDIAFVPIDAITIPLGEAGGHQMLRLGAQLEVAPAQATNVAHLMPRILDVINTYLRAVDVAELEDRAALVRIRAHLLRRIKIVTGDDGVHDLLITEFLLN</sequence>
<dbReference type="Pfam" id="PF03748">
    <property type="entry name" value="FliL"/>
    <property type="match status" value="1"/>
</dbReference>
<dbReference type="GO" id="GO:0006935">
    <property type="term" value="P:chemotaxis"/>
    <property type="evidence" value="ECO:0007669"/>
    <property type="project" value="UniProtKB-KW"/>
</dbReference>
<keyword evidence="5 10" id="KW-0145">Chemotaxis</keyword>
<comment type="similarity">
    <text evidence="3 10">Belongs to the FliL family.</text>
</comment>
<dbReference type="InterPro" id="IPR005503">
    <property type="entry name" value="FliL"/>
</dbReference>
<evidence type="ECO:0000256" key="1">
    <source>
        <dbReference type="ARBA" id="ARBA00002254"/>
    </source>
</evidence>
<keyword evidence="8 10" id="KW-1133">Transmembrane helix</keyword>
<protein>
    <recommendedName>
        <fullName evidence="10">Flagellar protein FliL</fullName>
    </recommendedName>
</protein>
<name>A0A917YKD4_9RHOB</name>
<comment type="caution">
    <text evidence="11">The sequence shown here is derived from an EMBL/GenBank/DDBJ whole genome shotgun (WGS) entry which is preliminary data.</text>
</comment>
<evidence type="ECO:0000256" key="2">
    <source>
        <dbReference type="ARBA" id="ARBA00004162"/>
    </source>
</evidence>
<evidence type="ECO:0000256" key="5">
    <source>
        <dbReference type="ARBA" id="ARBA00022500"/>
    </source>
</evidence>
<accession>A0A917YKD4</accession>
<evidence type="ECO:0000256" key="7">
    <source>
        <dbReference type="ARBA" id="ARBA00022779"/>
    </source>
</evidence>
<evidence type="ECO:0000256" key="8">
    <source>
        <dbReference type="ARBA" id="ARBA00022989"/>
    </source>
</evidence>
<keyword evidence="7 10" id="KW-0283">Flagellar rotation</keyword>
<evidence type="ECO:0000256" key="10">
    <source>
        <dbReference type="RuleBase" id="RU364125"/>
    </source>
</evidence>
<dbReference type="GO" id="GO:0005886">
    <property type="term" value="C:plasma membrane"/>
    <property type="evidence" value="ECO:0007669"/>
    <property type="project" value="UniProtKB-SubCell"/>
</dbReference>
<evidence type="ECO:0000256" key="3">
    <source>
        <dbReference type="ARBA" id="ARBA00008281"/>
    </source>
</evidence>
<evidence type="ECO:0000313" key="12">
    <source>
        <dbReference type="Proteomes" id="UP000598196"/>
    </source>
</evidence>
<keyword evidence="12" id="KW-1185">Reference proteome</keyword>
<keyword evidence="6 10" id="KW-0812">Transmembrane</keyword>
<dbReference type="EMBL" id="BMLP01000004">
    <property type="protein sequence ID" value="GGO33908.1"/>
    <property type="molecule type" value="Genomic_DNA"/>
</dbReference>
<keyword evidence="11" id="KW-0969">Cilium</keyword>
<evidence type="ECO:0000256" key="9">
    <source>
        <dbReference type="ARBA" id="ARBA00023136"/>
    </source>
</evidence>
<reference evidence="11 12" key="1">
    <citation type="journal article" date="2014" name="Int. J. Syst. Evol. Microbiol.">
        <title>Complete genome sequence of Corynebacterium casei LMG S-19264T (=DSM 44701T), isolated from a smear-ripened cheese.</title>
        <authorList>
            <consortium name="US DOE Joint Genome Institute (JGI-PGF)"/>
            <person name="Walter F."/>
            <person name="Albersmeier A."/>
            <person name="Kalinowski J."/>
            <person name="Ruckert C."/>
        </authorList>
    </citation>
    <scope>NUCLEOTIDE SEQUENCE [LARGE SCALE GENOMIC DNA]</scope>
    <source>
        <strain evidence="11 12">CGMCC 1.7029</strain>
    </source>
</reference>
<keyword evidence="11" id="KW-0966">Cell projection</keyword>
<keyword evidence="9 10" id="KW-0472">Membrane</keyword>
<dbReference type="OrthoDB" id="7619358at2"/>
<comment type="function">
    <text evidence="1 10">Controls the rotational direction of flagella during chemotaxis.</text>
</comment>
<dbReference type="RefSeq" id="WP_146287094.1">
    <property type="nucleotide sequence ID" value="NZ_BMLP01000004.1"/>
</dbReference>
<dbReference type="GO" id="GO:0071973">
    <property type="term" value="P:bacterial-type flagellum-dependent cell motility"/>
    <property type="evidence" value="ECO:0007669"/>
    <property type="project" value="InterPro"/>
</dbReference>
<feature type="transmembrane region" description="Helical" evidence="10">
    <location>
        <begin position="20"/>
        <end position="41"/>
    </location>
</feature>
<dbReference type="Proteomes" id="UP000598196">
    <property type="component" value="Unassembled WGS sequence"/>
</dbReference>
<keyword evidence="11" id="KW-0282">Flagellum</keyword>
<evidence type="ECO:0000256" key="6">
    <source>
        <dbReference type="ARBA" id="ARBA00022692"/>
    </source>
</evidence>
<proteinExistence type="inferred from homology"/>
<keyword evidence="10" id="KW-0997">Cell inner membrane</keyword>
<dbReference type="AlphaFoldDB" id="A0A917YKD4"/>
<comment type="subcellular location">
    <subcellularLocation>
        <location evidence="10">Cell inner membrane</location>
    </subcellularLocation>
    <subcellularLocation>
        <location evidence="2">Cell membrane</location>
        <topology evidence="2">Single-pass membrane protein</topology>
    </subcellularLocation>
</comment>
<gene>
    <name evidence="11" type="ORF">GCM10010991_23940</name>
</gene>
<evidence type="ECO:0000313" key="11">
    <source>
        <dbReference type="EMBL" id="GGO33908.1"/>
    </source>
</evidence>
<evidence type="ECO:0000256" key="4">
    <source>
        <dbReference type="ARBA" id="ARBA00022475"/>
    </source>
</evidence>
<organism evidence="11 12">
    <name type="scientific">Gemmobacter aquaticus</name>
    <dbReference type="NCBI Taxonomy" id="490185"/>
    <lineage>
        <taxon>Bacteria</taxon>
        <taxon>Pseudomonadati</taxon>
        <taxon>Pseudomonadota</taxon>
        <taxon>Alphaproteobacteria</taxon>
        <taxon>Rhodobacterales</taxon>
        <taxon>Paracoccaceae</taxon>
        <taxon>Gemmobacter</taxon>
    </lineage>
</organism>
<keyword evidence="4" id="KW-1003">Cell membrane</keyword>